<accession>A0ABQ7GQ56</accession>
<proteinExistence type="predicted"/>
<name>A0ABQ7GQ56_DUNSA</name>
<keyword evidence="3" id="KW-1185">Reference proteome</keyword>
<dbReference type="Proteomes" id="UP000815325">
    <property type="component" value="Unassembled WGS sequence"/>
</dbReference>
<dbReference type="InterPro" id="IPR019176">
    <property type="entry name" value="Cytochrome_B561-rel"/>
</dbReference>
<feature type="compositionally biased region" description="Pro residues" evidence="1">
    <location>
        <begin position="8"/>
        <end position="19"/>
    </location>
</feature>
<dbReference type="PANTHER" id="PTHR21780">
    <property type="entry name" value="TRANSMEMBRANE PROTEIN 209"/>
    <property type="match status" value="1"/>
</dbReference>
<comment type="caution">
    <text evidence="2">The sequence shown here is derived from an EMBL/GenBank/DDBJ whole genome shotgun (WGS) entry which is preliminary data.</text>
</comment>
<gene>
    <name evidence="2" type="ORF">DUNSADRAFT_5433</name>
</gene>
<reference evidence="2" key="1">
    <citation type="submission" date="2017-08" db="EMBL/GenBank/DDBJ databases">
        <authorList>
            <person name="Polle J.E."/>
            <person name="Barry K."/>
            <person name="Cushman J."/>
            <person name="Schmutz J."/>
            <person name="Tran D."/>
            <person name="Hathwaick L.T."/>
            <person name="Yim W.C."/>
            <person name="Jenkins J."/>
            <person name="Mckie-Krisberg Z.M."/>
            <person name="Prochnik S."/>
            <person name="Lindquist E."/>
            <person name="Dockter R.B."/>
            <person name="Adam C."/>
            <person name="Molina H."/>
            <person name="Bunkerborg J."/>
            <person name="Jin E."/>
            <person name="Buchheim M."/>
            <person name="Magnuson J."/>
        </authorList>
    </citation>
    <scope>NUCLEOTIDE SEQUENCE</scope>
    <source>
        <strain evidence="2">CCAP 19/18</strain>
    </source>
</reference>
<evidence type="ECO:0000313" key="3">
    <source>
        <dbReference type="Proteomes" id="UP000815325"/>
    </source>
</evidence>
<dbReference type="PANTHER" id="PTHR21780:SF0">
    <property type="entry name" value="TRANSMEMBRANE PROTEIN 209"/>
    <property type="match status" value="1"/>
</dbReference>
<dbReference type="Pfam" id="PF09786">
    <property type="entry name" value="CytochromB561_N"/>
    <property type="match status" value="1"/>
</dbReference>
<protein>
    <submittedName>
        <fullName evidence="2">Uncharacterized protein</fullName>
    </submittedName>
</protein>
<dbReference type="EMBL" id="MU069644">
    <property type="protein sequence ID" value="KAF5836743.1"/>
    <property type="molecule type" value="Genomic_DNA"/>
</dbReference>
<evidence type="ECO:0000256" key="1">
    <source>
        <dbReference type="SAM" id="MobiDB-lite"/>
    </source>
</evidence>
<evidence type="ECO:0000313" key="2">
    <source>
        <dbReference type="EMBL" id="KAF5836743.1"/>
    </source>
</evidence>
<organism evidence="2 3">
    <name type="scientific">Dunaliella salina</name>
    <name type="common">Green alga</name>
    <name type="synonym">Protococcus salinus</name>
    <dbReference type="NCBI Taxonomy" id="3046"/>
    <lineage>
        <taxon>Eukaryota</taxon>
        <taxon>Viridiplantae</taxon>
        <taxon>Chlorophyta</taxon>
        <taxon>core chlorophytes</taxon>
        <taxon>Chlorophyceae</taxon>
        <taxon>CS clade</taxon>
        <taxon>Chlamydomonadales</taxon>
        <taxon>Dunaliellaceae</taxon>
        <taxon>Dunaliella</taxon>
    </lineage>
</organism>
<feature type="region of interest" description="Disordered" evidence="1">
    <location>
        <begin position="1"/>
        <end position="56"/>
    </location>
</feature>
<sequence length="446" mass="47188">MQAALTPISPPQRFTPPPYSQALPTAGAALAGEYTPPGTTPASMARPSPHSVYSSGAVATPEQMKAYLDSFTPEASPAAAAAAAGTPSSVSPYTAGFVDRLGILGQRPFAGGGLAGVFGATSPYGAAYTAAPPDVEEQPDMALAAALPVGVEVPRYRPSWLPRAKAAGHQVAPDLLTASTDEEVDDFLWSVLRARRDWMEVWTERLREWFSGKVLQPLVGVVQSADEDANKILAKYSHPARLPPLANLISGTENGGLAGSGPSAGHMGPGHQRDVEAVLRHALQYGQALGGTANPAQAEDALQLITALKRYEQLLLLLRGRRPHELLPPAPSGYIWRRVQMLAEGSCMPAYTWNGAIAAPGGGTMFCFVAEGRLLALTGYNAMFHAVLSFLLYHKAKYNGALGLHYIQDDALGLAPVIEPPYPGSTAARPQSVFGSWFPPPHSKRD</sequence>